<proteinExistence type="predicted"/>
<sequence>MVDYEPAQLLASESRLNQQLTYLLSSPEVAELAVFVPFICKILALLITQECEPALANPETVDILLSLALTEPASNDVDDFTTLVSVALSYLANEAFQANMIAEPHFKRFLSTFHRAHTHFDPAQVEADDADSAEQLRKLRKALVVSLCDMTGRDEFAGLHYSSSPQQQQQQQQQSETVGTLLEWLRSGNAQLQAPACLALGNVSRSDEVSTSLVQTRAHAPLEAILSDHAVSDAQLLHSALSFLKNLAVPAQNKLLLTGLLEPSCLPRIMGVDASPQVQFAAVSLTRLLLVNCPANAAQVCRPSDDSSDGVDSILALYKRSDAEPTRLEAARAIASICRVLHTSAPAIATATAQPGADGGEQARQFYDKHGSATEPLAFLITQAKWPILRSEAWFVFALMSRSREGAAAVARILAAEGTKEVLYRAITGRDMPASDQDEAGASGTQIEEGERSGEDQVSALMGGMELEPKQVDPKQKESMARVDRENALVMCTELLRTWEKGADAADGGLSPLLRDLVKEGTEMIAAQKS</sequence>
<dbReference type="OrthoDB" id="26149at2759"/>
<feature type="region of interest" description="Disordered" evidence="1">
    <location>
        <begin position="429"/>
        <end position="456"/>
    </location>
</feature>
<gene>
    <name evidence="2" type="ORF">ESCO_005609</name>
</gene>
<dbReference type="InterPro" id="IPR011989">
    <property type="entry name" value="ARM-like"/>
</dbReference>
<evidence type="ECO:0000313" key="2">
    <source>
        <dbReference type="EMBL" id="KOS19989.1"/>
    </source>
</evidence>
<dbReference type="AlphaFoldDB" id="A0A0M9VUJ8"/>
<name>A0A0M9VUJ8_ESCWE</name>
<dbReference type="InterPro" id="IPR040144">
    <property type="entry name" value="RAP1GDS1"/>
</dbReference>
<evidence type="ECO:0000256" key="1">
    <source>
        <dbReference type="SAM" id="MobiDB-lite"/>
    </source>
</evidence>
<evidence type="ECO:0000313" key="3">
    <source>
        <dbReference type="Proteomes" id="UP000053831"/>
    </source>
</evidence>
<dbReference type="STRING" id="150374.A0A0M9VUJ8"/>
<dbReference type="GO" id="GO:0005085">
    <property type="term" value="F:guanyl-nucleotide exchange factor activity"/>
    <property type="evidence" value="ECO:0007669"/>
    <property type="project" value="InterPro"/>
</dbReference>
<dbReference type="Gene3D" id="1.25.10.10">
    <property type="entry name" value="Leucine-rich Repeat Variant"/>
    <property type="match status" value="1"/>
</dbReference>
<comment type="caution">
    <text evidence="2">The sequence shown here is derived from an EMBL/GenBank/DDBJ whole genome shotgun (WGS) entry which is preliminary data.</text>
</comment>
<dbReference type="PANTHER" id="PTHR10957">
    <property type="entry name" value="RAP1 GTPASE-GDP DISSOCIATION STIMULATOR 1"/>
    <property type="match status" value="1"/>
</dbReference>
<accession>A0A0M9VUJ8</accession>
<protein>
    <submittedName>
        <fullName evidence="2">Rap1 GTPase-GDP dissociation stimulator 1-B</fullName>
    </submittedName>
</protein>
<reference evidence="2 3" key="1">
    <citation type="submission" date="2015-07" db="EMBL/GenBank/DDBJ databases">
        <title>The genome of the fungus Escovopsis weberi, a specialized disease agent of ant agriculture.</title>
        <authorList>
            <person name="de Man T.J."/>
            <person name="Stajich J.E."/>
            <person name="Kubicek C.P."/>
            <person name="Chenthamara K."/>
            <person name="Atanasova L."/>
            <person name="Druzhinina I.S."/>
            <person name="Birnbaum S."/>
            <person name="Barribeau S.M."/>
            <person name="Teiling C."/>
            <person name="Suen G."/>
            <person name="Currie C."/>
            <person name="Gerardo N.M."/>
        </authorList>
    </citation>
    <scope>NUCLEOTIDE SEQUENCE [LARGE SCALE GENOMIC DNA]</scope>
</reference>
<keyword evidence="3" id="KW-1185">Reference proteome</keyword>
<dbReference type="InterPro" id="IPR016024">
    <property type="entry name" value="ARM-type_fold"/>
</dbReference>
<organism evidence="2 3">
    <name type="scientific">Escovopsis weberi</name>
    <dbReference type="NCBI Taxonomy" id="150374"/>
    <lineage>
        <taxon>Eukaryota</taxon>
        <taxon>Fungi</taxon>
        <taxon>Dikarya</taxon>
        <taxon>Ascomycota</taxon>
        <taxon>Pezizomycotina</taxon>
        <taxon>Sordariomycetes</taxon>
        <taxon>Hypocreomycetidae</taxon>
        <taxon>Hypocreales</taxon>
        <taxon>Hypocreaceae</taxon>
        <taxon>Escovopsis</taxon>
    </lineage>
</organism>
<dbReference type="EMBL" id="LGSR01000019">
    <property type="protein sequence ID" value="KOS19989.1"/>
    <property type="molecule type" value="Genomic_DNA"/>
</dbReference>
<dbReference type="SUPFAM" id="SSF48371">
    <property type="entry name" value="ARM repeat"/>
    <property type="match status" value="1"/>
</dbReference>
<dbReference type="Proteomes" id="UP000053831">
    <property type="component" value="Unassembled WGS sequence"/>
</dbReference>